<protein>
    <recommendedName>
        <fullName evidence="8">Tr-type G domain-containing protein</fullName>
    </recommendedName>
</protein>
<accession>A0A3F2RG57</accession>
<proteinExistence type="inferred from homology"/>
<keyword evidence="7" id="KW-0812">Transmembrane</keyword>
<dbReference type="InterPro" id="IPR020568">
    <property type="entry name" value="Ribosomal_Su5_D2-typ_SF"/>
</dbReference>
<dbReference type="SUPFAM" id="SSF54980">
    <property type="entry name" value="EF-G C-terminal domain-like"/>
    <property type="match status" value="2"/>
</dbReference>
<dbReference type="Gene3D" id="3.30.230.10">
    <property type="match status" value="1"/>
</dbReference>
<dbReference type="InterPro" id="IPR027417">
    <property type="entry name" value="P-loop_NTPase"/>
</dbReference>
<dbReference type="EMBL" id="MBDO02000408">
    <property type="protein sequence ID" value="RLN55817.1"/>
    <property type="molecule type" value="Genomic_DNA"/>
</dbReference>
<dbReference type="InterPro" id="IPR009000">
    <property type="entry name" value="Transl_B-barrel_sf"/>
</dbReference>
<dbReference type="FunFam" id="3.30.70.240:FF:000001">
    <property type="entry name" value="Elongation factor G"/>
    <property type="match status" value="1"/>
</dbReference>
<dbReference type="Gene3D" id="3.40.50.300">
    <property type="entry name" value="P-loop containing nucleotide triphosphate hydrolases"/>
    <property type="match status" value="1"/>
</dbReference>
<comment type="similarity">
    <text evidence="1">Belongs to the TRAFAC class translation factor GTPase superfamily. Classic translation factor GTPase family. EF-G/EF-2 subfamily.</text>
</comment>
<dbReference type="GO" id="GO:0032790">
    <property type="term" value="P:ribosome disassembly"/>
    <property type="evidence" value="ECO:0007669"/>
    <property type="project" value="TreeGrafter"/>
</dbReference>
<dbReference type="InterPro" id="IPR035649">
    <property type="entry name" value="EFG_V"/>
</dbReference>
<dbReference type="FunFam" id="3.30.70.870:FF:000001">
    <property type="entry name" value="Elongation factor G"/>
    <property type="match status" value="1"/>
</dbReference>
<dbReference type="SUPFAM" id="SSF54211">
    <property type="entry name" value="Ribosomal protein S5 domain 2-like"/>
    <property type="match status" value="1"/>
</dbReference>
<dbReference type="InterPro" id="IPR014721">
    <property type="entry name" value="Ribsml_uS5_D2-typ_fold_subgr"/>
</dbReference>
<dbReference type="SUPFAM" id="SSF52540">
    <property type="entry name" value="P-loop containing nucleoside triphosphate hydrolases"/>
    <property type="match status" value="1"/>
</dbReference>
<dbReference type="Pfam" id="PF14492">
    <property type="entry name" value="EFG_III"/>
    <property type="match status" value="1"/>
</dbReference>
<dbReference type="SMART" id="SM00838">
    <property type="entry name" value="EFG_C"/>
    <property type="match status" value="1"/>
</dbReference>
<keyword evidence="5" id="KW-0496">Mitochondrion</keyword>
<dbReference type="PRINTS" id="PR00315">
    <property type="entry name" value="ELONGATNFCT"/>
</dbReference>
<dbReference type="FunFam" id="2.40.30.10:FF:000258">
    <property type="entry name" value="Uncharacterized protein"/>
    <property type="match status" value="1"/>
</dbReference>
<dbReference type="GO" id="GO:0032543">
    <property type="term" value="P:mitochondrial translation"/>
    <property type="evidence" value="ECO:0007669"/>
    <property type="project" value="TreeGrafter"/>
</dbReference>
<dbReference type="GO" id="GO:0005525">
    <property type="term" value="F:GTP binding"/>
    <property type="evidence" value="ECO:0007669"/>
    <property type="project" value="UniProtKB-KW"/>
</dbReference>
<dbReference type="AlphaFoldDB" id="A0A3F2RG57"/>
<keyword evidence="6" id="KW-0342">GTP-binding</keyword>
<evidence type="ECO:0000259" key="8">
    <source>
        <dbReference type="PROSITE" id="PS51722"/>
    </source>
</evidence>
<evidence type="ECO:0000256" key="5">
    <source>
        <dbReference type="ARBA" id="ARBA00023128"/>
    </source>
</evidence>
<keyword evidence="4" id="KW-0648">Protein biosynthesis</keyword>
<evidence type="ECO:0000256" key="3">
    <source>
        <dbReference type="ARBA" id="ARBA00022768"/>
    </source>
</evidence>
<dbReference type="InterPro" id="IPR006461">
    <property type="entry name" value="PLAC_motif_containing"/>
</dbReference>
<dbReference type="CDD" id="cd16262">
    <property type="entry name" value="EFG_III"/>
    <property type="match status" value="1"/>
</dbReference>
<sequence length="985" mass="108048">MSEPIYVITPKHTPCAAYTIHVDGTLSREVKEPGTPNGEGPINDYKKIDEDVGIVSGHWESSLFSCFDHCVPNAFMATFCPCVSLAQIAGRLGMVPYSTALLFLLLIGSIELAMVTFTVQQFVQVAILGHTETAYYYHAHRIVEPRPAINPMFVTIVLLTHATACASLWMLRQRIRSQFKISGSIVPRRLSTLLTSRRPTSLIRSSSQLRNSFAHRWSSSSSITAANSSQESAKNVETIRNIGILAHIDAGKTTTTERMLFYAGVIRQMGEVHDGDATMDFMPQERERGITIGAAAISFPWREHHINLIDTPGHVDFTIEVERAVRVLDGAVAVLDGVAGVEAQTETVWEQADRYNVPRIVFVNKLDREGASFARSCESIEARFGVQTLCVQLPVGEEADFEGLLDLVDMQLIRWVDKDGEQVQRLPLLPTGKMAELYERAVEGRQTLIERASNYDDELGELFLMEEDIDNETLKAALRRITVQRDMASQVVVTLCGSALKNKGVQPLLDAVVDYLPSPSDLSPFEAHTVVGGKKIRGRGHASESQVVQLKASSDEPLCALAFKVQHDKQRGLVVFFRVYSGVLNAKTQLLNTSRGGTKERLTRLMHVAADDQEAVESISAGHIGAAVGLKHTFTGDTLVSAKDTAHQIVLPGVQIPKPVFTCSIEAESSAKQKDLDTALENLQREDPSFVVTVDDETGQTLMSGMGELHLDIIKERLRSEYKLEPAIGAMRVAYLESVTNAVEVPYTHDVMLGTDRHFAKLSIHVYPLLEHQEENQEGEDDEDENNSNVVAWKNQGAKKLPHAFALAIEEGLHAGLSRGVLTPNRVAYVKVMVDEADCEWDNDSNAASFRAAAALGLKAALKEAEPVILEPMMALEVRSPDRCVGDVLADLSSQRRAHIQEVGSASGGEGGDSITNQGRSIVHAHVPLVHMVGYATLLRSKTQGEASFGIQFLRYVVVDSATRDRLTGNGLRKVQPNSPVLGDE</sequence>
<dbReference type="PROSITE" id="PS00301">
    <property type="entry name" value="G_TR_1"/>
    <property type="match status" value="1"/>
</dbReference>
<feature type="transmembrane region" description="Helical" evidence="7">
    <location>
        <begin position="148"/>
        <end position="171"/>
    </location>
</feature>
<organism evidence="9 10">
    <name type="scientific">Phytophthora kernoviae</name>
    <dbReference type="NCBI Taxonomy" id="325452"/>
    <lineage>
        <taxon>Eukaryota</taxon>
        <taxon>Sar</taxon>
        <taxon>Stramenopiles</taxon>
        <taxon>Oomycota</taxon>
        <taxon>Peronosporomycetes</taxon>
        <taxon>Peronosporales</taxon>
        <taxon>Peronosporaceae</taxon>
        <taxon>Phytophthora</taxon>
    </lineage>
</organism>
<dbReference type="GO" id="GO:0003924">
    <property type="term" value="F:GTPase activity"/>
    <property type="evidence" value="ECO:0007669"/>
    <property type="project" value="InterPro"/>
</dbReference>
<dbReference type="OrthoDB" id="198619at2759"/>
<dbReference type="Proteomes" id="UP000277300">
    <property type="component" value="Unassembled WGS sequence"/>
</dbReference>
<dbReference type="PANTHER" id="PTHR43261">
    <property type="entry name" value="TRANSLATION ELONGATION FACTOR G-RELATED"/>
    <property type="match status" value="1"/>
</dbReference>
<dbReference type="Pfam" id="PF04749">
    <property type="entry name" value="PLAC8"/>
    <property type="match status" value="1"/>
</dbReference>
<dbReference type="Pfam" id="PF00679">
    <property type="entry name" value="EFG_C"/>
    <property type="match status" value="1"/>
</dbReference>
<dbReference type="PANTHER" id="PTHR43261:SF1">
    <property type="entry name" value="RIBOSOME-RELEASING FACTOR 2, MITOCHONDRIAL"/>
    <property type="match status" value="1"/>
</dbReference>
<dbReference type="InterPro" id="IPR009022">
    <property type="entry name" value="EFG_III"/>
</dbReference>
<dbReference type="InterPro" id="IPR000640">
    <property type="entry name" value="EFG_V-like"/>
</dbReference>
<keyword evidence="3" id="KW-0251">Elongation factor</keyword>
<dbReference type="InterPro" id="IPR035647">
    <property type="entry name" value="EFG_III/V"/>
</dbReference>
<dbReference type="CDD" id="cd01886">
    <property type="entry name" value="EF-G"/>
    <property type="match status" value="1"/>
</dbReference>
<feature type="transmembrane region" description="Helical" evidence="7">
    <location>
        <begin position="101"/>
        <end position="128"/>
    </location>
</feature>
<dbReference type="GO" id="GO:0005759">
    <property type="term" value="C:mitochondrial matrix"/>
    <property type="evidence" value="ECO:0007669"/>
    <property type="project" value="UniProtKB-ARBA"/>
</dbReference>
<dbReference type="InterPro" id="IPR005517">
    <property type="entry name" value="Transl_elong_EFG/EF2_IV"/>
</dbReference>
<reference evidence="9 10" key="1">
    <citation type="submission" date="2018-07" db="EMBL/GenBank/DDBJ databases">
        <title>Genome sequencing of oomycete isolates from Chile give support for New Zealand origin for Phytophthora kernoviae and make available the first Nothophytophthora sp. genome.</title>
        <authorList>
            <person name="Studholme D.J."/>
            <person name="Sanfuentes E."/>
            <person name="Panda P."/>
            <person name="Hill R."/>
            <person name="Sambles C."/>
            <person name="Grant M."/>
            <person name="Williams N.M."/>
            <person name="Mcdougal R.L."/>
        </authorList>
    </citation>
    <scope>NUCLEOTIDE SEQUENCE [LARGE SCALE GENOMIC DNA]</scope>
    <source>
        <strain evidence="9">Chile6</strain>
    </source>
</reference>
<evidence type="ECO:0000313" key="10">
    <source>
        <dbReference type="Proteomes" id="UP000277300"/>
    </source>
</evidence>
<keyword evidence="7" id="KW-1133">Transmembrane helix</keyword>
<dbReference type="GO" id="GO:0003746">
    <property type="term" value="F:translation elongation factor activity"/>
    <property type="evidence" value="ECO:0007669"/>
    <property type="project" value="UniProtKB-KW"/>
</dbReference>
<dbReference type="Gene3D" id="3.30.70.240">
    <property type="match status" value="1"/>
</dbReference>
<dbReference type="InterPro" id="IPR000795">
    <property type="entry name" value="T_Tr_GTP-bd_dom"/>
</dbReference>
<evidence type="ECO:0000256" key="4">
    <source>
        <dbReference type="ARBA" id="ARBA00022917"/>
    </source>
</evidence>
<feature type="domain" description="Tr-type G" evidence="8">
    <location>
        <begin position="237"/>
        <end position="520"/>
    </location>
</feature>
<gene>
    <name evidence="9" type="ORF">BBP00_00008317</name>
</gene>
<evidence type="ECO:0000256" key="6">
    <source>
        <dbReference type="ARBA" id="ARBA00023134"/>
    </source>
</evidence>
<dbReference type="Pfam" id="PF22042">
    <property type="entry name" value="EF-G_D2"/>
    <property type="match status" value="1"/>
</dbReference>
<dbReference type="InterPro" id="IPR053905">
    <property type="entry name" value="EF-G-like_DII"/>
</dbReference>
<dbReference type="SMART" id="SM00889">
    <property type="entry name" value="EFG_IV"/>
    <property type="match status" value="1"/>
</dbReference>
<dbReference type="PROSITE" id="PS51722">
    <property type="entry name" value="G_TR_2"/>
    <property type="match status" value="1"/>
</dbReference>
<dbReference type="NCBIfam" id="TIGR00231">
    <property type="entry name" value="small_GTP"/>
    <property type="match status" value="1"/>
</dbReference>
<evidence type="ECO:0000256" key="1">
    <source>
        <dbReference type="ARBA" id="ARBA00005870"/>
    </source>
</evidence>
<dbReference type="Pfam" id="PF00009">
    <property type="entry name" value="GTP_EFTU"/>
    <property type="match status" value="1"/>
</dbReference>
<dbReference type="CDD" id="cd03713">
    <property type="entry name" value="EFG_mtEFG_C"/>
    <property type="match status" value="1"/>
</dbReference>
<dbReference type="SUPFAM" id="SSF50447">
    <property type="entry name" value="Translation proteins"/>
    <property type="match status" value="1"/>
</dbReference>
<dbReference type="InterPro" id="IPR041095">
    <property type="entry name" value="EFG_II"/>
</dbReference>
<dbReference type="InterPro" id="IPR031157">
    <property type="entry name" value="G_TR_CS"/>
</dbReference>
<dbReference type="Gene3D" id="2.40.30.10">
    <property type="entry name" value="Translation factors"/>
    <property type="match status" value="1"/>
</dbReference>
<keyword evidence="2" id="KW-0547">Nucleotide-binding</keyword>
<dbReference type="FunFam" id="3.40.50.300:FF:000514">
    <property type="entry name" value="Ribosome-releasing factor 2, mitochondrial"/>
    <property type="match status" value="1"/>
</dbReference>
<dbReference type="InterPro" id="IPR004540">
    <property type="entry name" value="Transl_elong_EFG/EF2"/>
</dbReference>
<dbReference type="NCBIfam" id="TIGR00484">
    <property type="entry name" value="EF-G"/>
    <property type="match status" value="1"/>
</dbReference>
<name>A0A3F2RG57_9STRA</name>
<dbReference type="InterPro" id="IPR005225">
    <property type="entry name" value="Small_GTP-bd"/>
</dbReference>
<evidence type="ECO:0000256" key="7">
    <source>
        <dbReference type="SAM" id="Phobius"/>
    </source>
</evidence>
<keyword evidence="7" id="KW-0472">Membrane</keyword>
<evidence type="ECO:0000256" key="2">
    <source>
        <dbReference type="ARBA" id="ARBA00022741"/>
    </source>
</evidence>
<dbReference type="Pfam" id="PF03764">
    <property type="entry name" value="EFG_IV"/>
    <property type="match status" value="1"/>
</dbReference>
<dbReference type="Gene3D" id="3.30.70.870">
    <property type="entry name" value="Elongation Factor G (Translational Gtpase), domain 3"/>
    <property type="match status" value="1"/>
</dbReference>
<evidence type="ECO:0000313" key="9">
    <source>
        <dbReference type="EMBL" id="RLN55817.1"/>
    </source>
</evidence>
<comment type="caution">
    <text evidence="9">The sequence shown here is derived from an EMBL/GenBank/DDBJ whole genome shotgun (WGS) entry which is preliminary data.</text>
</comment>